<feature type="chain" id="PRO_5045176962" description="MucB/RseB N-terminal domain-containing protein" evidence="1">
    <location>
        <begin position="24"/>
        <end position="394"/>
    </location>
</feature>
<dbReference type="EMBL" id="JBBJUP010000007">
    <property type="protein sequence ID" value="MEJ8279339.1"/>
    <property type="molecule type" value="Genomic_DNA"/>
</dbReference>
<accession>A0ABU8T5V3</accession>
<comment type="caution">
    <text evidence="2">The sequence shown here is derived from an EMBL/GenBank/DDBJ whole genome shotgun (WGS) entry which is preliminary data.</text>
</comment>
<evidence type="ECO:0000313" key="3">
    <source>
        <dbReference type="Proteomes" id="UP001364211"/>
    </source>
</evidence>
<proteinExistence type="predicted"/>
<organism evidence="2 3">
    <name type="scientific">Pseudonocardia spirodelae</name>
    <dbReference type="NCBI Taxonomy" id="3133431"/>
    <lineage>
        <taxon>Bacteria</taxon>
        <taxon>Bacillati</taxon>
        <taxon>Actinomycetota</taxon>
        <taxon>Actinomycetes</taxon>
        <taxon>Pseudonocardiales</taxon>
        <taxon>Pseudonocardiaceae</taxon>
        <taxon>Pseudonocardia</taxon>
    </lineage>
</organism>
<sequence length="394" mass="39503">MSLSRRLGRRSLLVGAGAAALLAAGTTDRWLPVPPGAAGDGDPVALRARILAGVPPHTGLATATGRLGLPAVPPVGTAGRLLSATTRIRVQLAAPDRWRVDELTPVGEVGTYRDGGVEQVWDYGANRLTTVTPPAPVRFPRASDLAPADLARRLLGATPDDPVTALAPRRVAGLVAAGLRVTPADPNGLAGRIDVWAVPVGDGALPVAVEVAARPGTVPGGYDTDVVSGRAPLLATAFTSVAPGAPPPGALVPAPPSSAERVRARPDDLTAGLRGVAGRPPPDRLAGRDRAALPVSGDLPADELLPGVAVYGTGVGRFVLVPAGPDVVDGIVRGSAVAGGVDVPGLPGGTAVRIATPLLTLVVARRRRRGVLLAGPVRPAVLEAAAVELVGGGS</sequence>
<dbReference type="PROSITE" id="PS51318">
    <property type="entry name" value="TAT"/>
    <property type="match status" value="1"/>
</dbReference>
<reference evidence="2 3" key="1">
    <citation type="submission" date="2024-03" db="EMBL/GenBank/DDBJ databases">
        <title>Draft genome sequence of Pseudonocardia sp. DW16-2.</title>
        <authorList>
            <person name="Duangmal K."/>
        </authorList>
    </citation>
    <scope>NUCLEOTIDE SEQUENCE [LARGE SCALE GENOMIC DNA]</scope>
    <source>
        <strain evidence="2 3">DW16-2</strain>
    </source>
</reference>
<keyword evidence="3" id="KW-1185">Reference proteome</keyword>
<evidence type="ECO:0000313" key="2">
    <source>
        <dbReference type="EMBL" id="MEJ8279339.1"/>
    </source>
</evidence>
<feature type="signal peptide" evidence="1">
    <location>
        <begin position="1"/>
        <end position="23"/>
    </location>
</feature>
<protein>
    <recommendedName>
        <fullName evidence="4">MucB/RseB N-terminal domain-containing protein</fullName>
    </recommendedName>
</protein>
<keyword evidence="1" id="KW-0732">Signal</keyword>
<dbReference type="Proteomes" id="UP001364211">
    <property type="component" value="Unassembled WGS sequence"/>
</dbReference>
<evidence type="ECO:0008006" key="4">
    <source>
        <dbReference type="Google" id="ProtNLM"/>
    </source>
</evidence>
<name>A0ABU8T5V3_9PSEU</name>
<dbReference type="RefSeq" id="WP_340288776.1">
    <property type="nucleotide sequence ID" value="NZ_JBBJUP010000007.1"/>
</dbReference>
<evidence type="ECO:0000256" key="1">
    <source>
        <dbReference type="SAM" id="SignalP"/>
    </source>
</evidence>
<gene>
    <name evidence="2" type="ORF">WJX68_10390</name>
</gene>
<dbReference type="InterPro" id="IPR006311">
    <property type="entry name" value="TAT_signal"/>
</dbReference>